<keyword evidence="2" id="KW-1185">Reference proteome</keyword>
<sequence>MVFREDASRTQAGHAGANLAMIRRVLVSLLRRAPGKETLPSKILKAAWDEDYLLKILQVIPEA</sequence>
<dbReference type="AlphaFoldDB" id="A0A225DPF6"/>
<dbReference type="EMBL" id="NIDE01000004">
    <property type="protein sequence ID" value="OWK43272.1"/>
    <property type="molecule type" value="Genomic_DNA"/>
</dbReference>
<comment type="caution">
    <text evidence="1">The sequence shown here is derived from an EMBL/GenBank/DDBJ whole genome shotgun (WGS) entry which is preliminary data.</text>
</comment>
<organism evidence="1 2">
    <name type="scientific">Fimbriiglobus ruber</name>
    <dbReference type="NCBI Taxonomy" id="1908690"/>
    <lineage>
        <taxon>Bacteria</taxon>
        <taxon>Pseudomonadati</taxon>
        <taxon>Planctomycetota</taxon>
        <taxon>Planctomycetia</taxon>
        <taxon>Gemmatales</taxon>
        <taxon>Gemmataceae</taxon>
        <taxon>Fimbriiglobus</taxon>
    </lineage>
</organism>
<name>A0A225DPF6_9BACT</name>
<protein>
    <recommendedName>
        <fullName evidence="3">Mobile element protein</fullName>
    </recommendedName>
</protein>
<evidence type="ECO:0000313" key="1">
    <source>
        <dbReference type="EMBL" id="OWK43272.1"/>
    </source>
</evidence>
<proteinExistence type="predicted"/>
<gene>
    <name evidence="1" type="ORF">FRUB_02871</name>
</gene>
<evidence type="ECO:0000313" key="2">
    <source>
        <dbReference type="Proteomes" id="UP000214646"/>
    </source>
</evidence>
<reference evidence="2" key="1">
    <citation type="submission" date="2017-06" db="EMBL/GenBank/DDBJ databases">
        <title>Genome analysis of Fimbriiglobus ruber SP5, the first member of the order Planctomycetales with confirmed chitinolytic capability.</title>
        <authorList>
            <person name="Ravin N.V."/>
            <person name="Rakitin A.L."/>
            <person name="Ivanova A.A."/>
            <person name="Beletsky A.V."/>
            <person name="Kulichevskaya I.S."/>
            <person name="Mardanov A.V."/>
            <person name="Dedysh S.N."/>
        </authorList>
    </citation>
    <scope>NUCLEOTIDE SEQUENCE [LARGE SCALE GENOMIC DNA]</scope>
    <source>
        <strain evidence="2">SP5</strain>
    </source>
</reference>
<evidence type="ECO:0008006" key="3">
    <source>
        <dbReference type="Google" id="ProtNLM"/>
    </source>
</evidence>
<accession>A0A225DPF6</accession>
<dbReference type="Proteomes" id="UP000214646">
    <property type="component" value="Unassembled WGS sequence"/>
</dbReference>